<feature type="non-terminal residue" evidence="2">
    <location>
        <position position="1"/>
    </location>
</feature>
<dbReference type="EMBL" id="BDGG01000001">
    <property type="protein sequence ID" value="GAU88232.1"/>
    <property type="molecule type" value="Genomic_DNA"/>
</dbReference>
<accession>A0A1D1UKR5</accession>
<protein>
    <submittedName>
        <fullName evidence="2">Uncharacterized protein</fullName>
    </submittedName>
</protein>
<dbReference type="Proteomes" id="UP000186922">
    <property type="component" value="Unassembled WGS sequence"/>
</dbReference>
<organism evidence="2 3">
    <name type="scientific">Ramazzottius varieornatus</name>
    <name type="common">Water bear</name>
    <name type="synonym">Tardigrade</name>
    <dbReference type="NCBI Taxonomy" id="947166"/>
    <lineage>
        <taxon>Eukaryota</taxon>
        <taxon>Metazoa</taxon>
        <taxon>Ecdysozoa</taxon>
        <taxon>Tardigrada</taxon>
        <taxon>Eutardigrada</taxon>
        <taxon>Parachela</taxon>
        <taxon>Hypsibioidea</taxon>
        <taxon>Ramazzottiidae</taxon>
        <taxon>Ramazzottius</taxon>
    </lineage>
</organism>
<feature type="region of interest" description="Disordered" evidence="1">
    <location>
        <begin position="1"/>
        <end position="58"/>
    </location>
</feature>
<evidence type="ECO:0000313" key="2">
    <source>
        <dbReference type="EMBL" id="GAU88232.1"/>
    </source>
</evidence>
<dbReference type="AlphaFoldDB" id="A0A1D1UKR5"/>
<reference evidence="2 3" key="1">
    <citation type="journal article" date="2016" name="Nat. Commun.">
        <title>Extremotolerant tardigrade genome and improved radiotolerance of human cultured cells by tardigrade-unique protein.</title>
        <authorList>
            <person name="Hashimoto T."/>
            <person name="Horikawa D.D."/>
            <person name="Saito Y."/>
            <person name="Kuwahara H."/>
            <person name="Kozuka-Hata H."/>
            <person name="Shin-I T."/>
            <person name="Minakuchi Y."/>
            <person name="Ohishi K."/>
            <person name="Motoyama A."/>
            <person name="Aizu T."/>
            <person name="Enomoto A."/>
            <person name="Kondo K."/>
            <person name="Tanaka S."/>
            <person name="Hara Y."/>
            <person name="Koshikawa S."/>
            <person name="Sagara H."/>
            <person name="Miura T."/>
            <person name="Yokobori S."/>
            <person name="Miyagawa K."/>
            <person name="Suzuki Y."/>
            <person name="Kubo T."/>
            <person name="Oyama M."/>
            <person name="Kohara Y."/>
            <person name="Fujiyama A."/>
            <person name="Arakawa K."/>
            <person name="Katayama T."/>
            <person name="Toyoda A."/>
            <person name="Kunieda T."/>
        </authorList>
    </citation>
    <scope>NUCLEOTIDE SEQUENCE [LARGE SCALE GENOMIC DNA]</scope>
    <source>
        <strain evidence="2 3">YOKOZUNA-1</strain>
    </source>
</reference>
<feature type="compositionally biased region" description="Basic and acidic residues" evidence="1">
    <location>
        <begin position="15"/>
        <end position="26"/>
    </location>
</feature>
<gene>
    <name evidence="2" type="primary">RvY_00972-1</name>
    <name evidence="2" type="synonym">RvY_00972.1</name>
    <name evidence="2" type="ORF">RvY_00972</name>
</gene>
<proteinExistence type="predicted"/>
<evidence type="ECO:0000256" key="1">
    <source>
        <dbReference type="SAM" id="MobiDB-lite"/>
    </source>
</evidence>
<keyword evidence="3" id="KW-1185">Reference proteome</keyword>
<evidence type="ECO:0000313" key="3">
    <source>
        <dbReference type="Proteomes" id="UP000186922"/>
    </source>
</evidence>
<comment type="caution">
    <text evidence="2">The sequence shown here is derived from an EMBL/GenBank/DDBJ whole genome shotgun (WGS) entry which is preliminary data.</text>
</comment>
<sequence length="144" mass="15970">LESEHMDEVSAISEIAERTPEARAQEAAHWTGISILTGKENPTDHQAPPEALYTSVDDSTTDGHPLRWLLNVPLVEVKTKYKRDGDSGANCPSHQAHQPAVSGELVRLFRDENVAQEHTDNEWSDASVWLLVTKKSEKVTKSTT</sequence>
<name>A0A1D1UKR5_RAMVA</name>